<comment type="caution">
    <text evidence="5">The sequence shown here is derived from an EMBL/GenBank/DDBJ whole genome shotgun (WGS) entry which is preliminary data.</text>
</comment>
<feature type="domain" description="4Fe-4S ferredoxin-type" evidence="4">
    <location>
        <begin position="4"/>
        <end position="33"/>
    </location>
</feature>
<evidence type="ECO:0000256" key="1">
    <source>
        <dbReference type="ARBA" id="ARBA00022723"/>
    </source>
</evidence>
<dbReference type="Gene3D" id="3.30.70.20">
    <property type="match status" value="1"/>
</dbReference>
<dbReference type="PROSITE" id="PS00198">
    <property type="entry name" value="4FE4S_FER_1"/>
    <property type="match status" value="1"/>
</dbReference>
<protein>
    <submittedName>
        <fullName evidence="5">4Fe-4S ferredoxin</fullName>
    </submittedName>
</protein>
<dbReference type="STRING" id="1798473.A3G50_01545"/>
<evidence type="ECO:0000256" key="2">
    <source>
        <dbReference type="ARBA" id="ARBA00023004"/>
    </source>
</evidence>
<proteinExistence type="predicted"/>
<evidence type="ECO:0000256" key="3">
    <source>
        <dbReference type="ARBA" id="ARBA00023014"/>
    </source>
</evidence>
<dbReference type="Proteomes" id="UP000176633">
    <property type="component" value="Unassembled WGS sequence"/>
</dbReference>
<dbReference type="PANTHER" id="PTHR42895">
    <property type="entry name" value="IRON-SULFUR CLUSTER-BINDING PROTEIN-RELATED"/>
    <property type="match status" value="1"/>
</dbReference>
<dbReference type="EMBL" id="MFKM01000008">
    <property type="protein sequence ID" value="OGG43654.1"/>
    <property type="molecule type" value="Genomic_DNA"/>
</dbReference>
<gene>
    <name evidence="5" type="ORF">A3G50_01545</name>
</gene>
<evidence type="ECO:0000313" key="5">
    <source>
        <dbReference type="EMBL" id="OGG43654.1"/>
    </source>
</evidence>
<dbReference type="AlphaFoldDB" id="A0A1F6C382"/>
<dbReference type="PROSITE" id="PS51379">
    <property type="entry name" value="4FE4S_FER_2"/>
    <property type="match status" value="2"/>
</dbReference>
<name>A0A1F6C382_9BACT</name>
<dbReference type="InterPro" id="IPR017900">
    <property type="entry name" value="4Fe4S_Fe_S_CS"/>
</dbReference>
<organism evidence="5 6">
    <name type="scientific">Candidatus Jorgensenbacteria bacterium RIFCSPLOWO2_12_FULL_42_11</name>
    <dbReference type="NCBI Taxonomy" id="1798473"/>
    <lineage>
        <taxon>Bacteria</taxon>
        <taxon>Candidatus Joergenseniibacteriota</taxon>
    </lineage>
</organism>
<sequence>MKRQIIKIDDDKCDGCGDCIPNCPEGALKIIDGKARLLSDLFCDGLGACIGHCPQGAITIEEREAEKYDENKVMENIVKQGKNTIIEHLKHLKEHKQDDYLKQAMNFLAEKGVAIEAEKIFGTKETEKVDGHVHLNCPGSKTMDFREIGSADNQAGIEKIVSQLRQWPIQLRLINPIAPYYQKADALLTADCVAYALGGFHSEYLKGKSIAIACPKLDEGQDEYVAKIKSWLEDANINTLTVMIMQVPCCRGLLELAKEALAQSKRKAPLKYAVVGLQGEILEEEWV</sequence>
<dbReference type="PANTHER" id="PTHR42895:SF1">
    <property type="entry name" value="IRON-SULFUR CLUSTER PROTEIN"/>
    <property type="match status" value="1"/>
</dbReference>
<accession>A0A1F6C382</accession>
<keyword evidence="1" id="KW-0479">Metal-binding</keyword>
<feature type="domain" description="4Fe-4S ferredoxin-type" evidence="4">
    <location>
        <begin position="34"/>
        <end position="63"/>
    </location>
</feature>
<dbReference type="SUPFAM" id="SSF54862">
    <property type="entry name" value="4Fe-4S ferredoxins"/>
    <property type="match status" value="1"/>
</dbReference>
<dbReference type="InterPro" id="IPR017896">
    <property type="entry name" value="4Fe4S_Fe-S-bd"/>
</dbReference>
<dbReference type="InterPro" id="IPR052911">
    <property type="entry name" value="Corrinoid_activation_enz"/>
</dbReference>
<reference evidence="5 6" key="1">
    <citation type="journal article" date="2016" name="Nat. Commun.">
        <title>Thousands of microbial genomes shed light on interconnected biogeochemical processes in an aquifer system.</title>
        <authorList>
            <person name="Anantharaman K."/>
            <person name="Brown C.T."/>
            <person name="Hug L.A."/>
            <person name="Sharon I."/>
            <person name="Castelle C.J."/>
            <person name="Probst A.J."/>
            <person name="Thomas B.C."/>
            <person name="Singh A."/>
            <person name="Wilkins M.J."/>
            <person name="Karaoz U."/>
            <person name="Brodie E.L."/>
            <person name="Williams K.H."/>
            <person name="Hubbard S.S."/>
            <person name="Banfield J.F."/>
        </authorList>
    </citation>
    <scope>NUCLEOTIDE SEQUENCE [LARGE SCALE GENOMIC DNA]</scope>
</reference>
<evidence type="ECO:0000259" key="4">
    <source>
        <dbReference type="PROSITE" id="PS51379"/>
    </source>
</evidence>
<dbReference type="Pfam" id="PF13237">
    <property type="entry name" value="Fer4_10"/>
    <property type="match status" value="1"/>
</dbReference>
<dbReference type="GO" id="GO:0051536">
    <property type="term" value="F:iron-sulfur cluster binding"/>
    <property type="evidence" value="ECO:0007669"/>
    <property type="project" value="UniProtKB-KW"/>
</dbReference>
<dbReference type="GO" id="GO:0046872">
    <property type="term" value="F:metal ion binding"/>
    <property type="evidence" value="ECO:0007669"/>
    <property type="project" value="UniProtKB-KW"/>
</dbReference>
<keyword evidence="3" id="KW-0411">Iron-sulfur</keyword>
<keyword evidence="2" id="KW-0408">Iron</keyword>
<evidence type="ECO:0000313" key="6">
    <source>
        <dbReference type="Proteomes" id="UP000176633"/>
    </source>
</evidence>